<organism evidence="7">
    <name type="scientific">hydrothermal vent metagenome</name>
    <dbReference type="NCBI Taxonomy" id="652676"/>
    <lineage>
        <taxon>unclassified sequences</taxon>
        <taxon>metagenomes</taxon>
        <taxon>ecological metagenomes</taxon>
    </lineage>
</organism>
<accession>A0A3B0YIT7</accession>
<dbReference type="PANTHER" id="PTHR32125:SF4">
    <property type="entry name" value="2-C-METHYL-D-ERYTHRITOL 4-PHOSPHATE CYTIDYLYLTRANSFERASE, CHLOROPLASTIC"/>
    <property type="match status" value="1"/>
</dbReference>
<sequence length="235" mass="25541">MSDSVAYWAVVPAAGNGRRMGATVPKQVMGLGKQTVLEHSLDALWGIPDLAGLVLVSQDDPDIDAIVARYSERRLIRAAGGEERCHSVLNGLQALAGIAADEDWVLVHDAARPCVRLADLIKLIENLSTHPVGGVLGIPAHDTMKRTDADGAVQTTVPRENLWHAQTPQMFRLGRLREVLEAALNDGYKVTDEASAMEHAGEQPLMVEGHADNLKITRPEDLPLAELYLRQQGRL</sequence>
<dbReference type="AlphaFoldDB" id="A0A3B0YIT7"/>
<protein>
    <recommendedName>
        <fullName evidence="3">2-C-methyl-D-erythritol 4-phosphate cytidylyltransferase</fullName>
        <ecNumber evidence="3">2.7.7.60</ecNumber>
    </recommendedName>
</protein>
<dbReference type="PROSITE" id="PS01295">
    <property type="entry name" value="ISPD"/>
    <property type="match status" value="1"/>
</dbReference>
<dbReference type="InterPro" id="IPR050088">
    <property type="entry name" value="IspD/TarI_cytidylyltransf_bact"/>
</dbReference>
<dbReference type="GO" id="GO:0019288">
    <property type="term" value="P:isopentenyl diphosphate biosynthetic process, methylerythritol 4-phosphate pathway"/>
    <property type="evidence" value="ECO:0007669"/>
    <property type="project" value="UniProtKB-UniPathway"/>
</dbReference>
<keyword evidence="4 7" id="KW-0808">Transferase</keyword>
<dbReference type="UniPathway" id="UPA00056">
    <property type="reaction ID" value="UER00093"/>
</dbReference>
<evidence type="ECO:0000313" key="7">
    <source>
        <dbReference type="EMBL" id="VAW80825.1"/>
    </source>
</evidence>
<comment type="pathway">
    <text evidence="1">Isoprenoid biosynthesis; isopentenyl diphosphate biosynthesis via DXP pathway; isopentenyl diphosphate from 1-deoxy-D-xylulose 5-phosphate: step 2/6.</text>
</comment>
<evidence type="ECO:0000256" key="4">
    <source>
        <dbReference type="ARBA" id="ARBA00022679"/>
    </source>
</evidence>
<dbReference type="InterPro" id="IPR018294">
    <property type="entry name" value="ISPD_synthase_CS"/>
</dbReference>
<gene>
    <name evidence="7" type="ORF">MNBD_GAMMA15-1779</name>
</gene>
<dbReference type="HAMAP" id="MF_00108">
    <property type="entry name" value="IspD"/>
    <property type="match status" value="1"/>
</dbReference>
<evidence type="ECO:0000256" key="6">
    <source>
        <dbReference type="ARBA" id="ARBA00023229"/>
    </source>
</evidence>
<dbReference type="CDD" id="cd02516">
    <property type="entry name" value="CDP-ME_synthetase"/>
    <property type="match status" value="1"/>
</dbReference>
<dbReference type="NCBIfam" id="TIGR00453">
    <property type="entry name" value="ispD"/>
    <property type="match status" value="1"/>
</dbReference>
<keyword evidence="6" id="KW-0414">Isoprene biosynthesis</keyword>
<dbReference type="SUPFAM" id="SSF53448">
    <property type="entry name" value="Nucleotide-diphospho-sugar transferases"/>
    <property type="match status" value="1"/>
</dbReference>
<dbReference type="FunFam" id="3.90.550.10:FF:000003">
    <property type="entry name" value="2-C-methyl-D-erythritol 4-phosphate cytidylyltransferase"/>
    <property type="match status" value="1"/>
</dbReference>
<evidence type="ECO:0000256" key="1">
    <source>
        <dbReference type="ARBA" id="ARBA00004787"/>
    </source>
</evidence>
<dbReference type="EMBL" id="UOFN01000131">
    <property type="protein sequence ID" value="VAW80825.1"/>
    <property type="molecule type" value="Genomic_DNA"/>
</dbReference>
<name>A0A3B0YIT7_9ZZZZ</name>
<proteinExistence type="inferred from homology"/>
<dbReference type="InterPro" id="IPR001228">
    <property type="entry name" value="IspD"/>
</dbReference>
<reference evidence="7" key="1">
    <citation type="submission" date="2018-06" db="EMBL/GenBank/DDBJ databases">
        <authorList>
            <person name="Zhirakovskaya E."/>
        </authorList>
    </citation>
    <scope>NUCLEOTIDE SEQUENCE</scope>
</reference>
<evidence type="ECO:0000256" key="5">
    <source>
        <dbReference type="ARBA" id="ARBA00022695"/>
    </source>
</evidence>
<dbReference type="Pfam" id="PF01128">
    <property type="entry name" value="IspD"/>
    <property type="match status" value="1"/>
</dbReference>
<evidence type="ECO:0000256" key="3">
    <source>
        <dbReference type="ARBA" id="ARBA00012526"/>
    </source>
</evidence>
<evidence type="ECO:0000256" key="2">
    <source>
        <dbReference type="ARBA" id="ARBA00009789"/>
    </source>
</evidence>
<dbReference type="PANTHER" id="PTHR32125">
    <property type="entry name" value="2-C-METHYL-D-ERYTHRITOL 4-PHOSPHATE CYTIDYLYLTRANSFERASE, CHLOROPLASTIC"/>
    <property type="match status" value="1"/>
</dbReference>
<dbReference type="Gene3D" id="3.90.550.10">
    <property type="entry name" value="Spore Coat Polysaccharide Biosynthesis Protein SpsA, Chain A"/>
    <property type="match status" value="1"/>
</dbReference>
<comment type="similarity">
    <text evidence="2">Belongs to the IspD/TarI cytidylyltransferase family. IspD subfamily.</text>
</comment>
<dbReference type="InterPro" id="IPR034683">
    <property type="entry name" value="IspD/TarI"/>
</dbReference>
<dbReference type="EC" id="2.7.7.60" evidence="3"/>
<dbReference type="GO" id="GO:0050518">
    <property type="term" value="F:2-C-methyl-D-erythritol 4-phosphate cytidylyltransferase activity"/>
    <property type="evidence" value="ECO:0007669"/>
    <property type="project" value="UniProtKB-EC"/>
</dbReference>
<dbReference type="InterPro" id="IPR029044">
    <property type="entry name" value="Nucleotide-diphossugar_trans"/>
</dbReference>
<keyword evidence="5 7" id="KW-0548">Nucleotidyltransferase</keyword>